<comment type="caution">
    <text evidence="3">The sequence shown here is derived from an EMBL/GenBank/DDBJ whole genome shotgun (WGS) entry which is preliminary data.</text>
</comment>
<dbReference type="Pfam" id="PF00078">
    <property type="entry name" value="RVT_1"/>
    <property type="match status" value="1"/>
</dbReference>
<evidence type="ECO:0000313" key="4">
    <source>
        <dbReference type="Proteomes" id="UP001066276"/>
    </source>
</evidence>
<organism evidence="3 4">
    <name type="scientific">Pleurodeles waltl</name>
    <name type="common">Iberian ribbed newt</name>
    <dbReference type="NCBI Taxonomy" id="8319"/>
    <lineage>
        <taxon>Eukaryota</taxon>
        <taxon>Metazoa</taxon>
        <taxon>Chordata</taxon>
        <taxon>Craniata</taxon>
        <taxon>Vertebrata</taxon>
        <taxon>Euteleostomi</taxon>
        <taxon>Amphibia</taxon>
        <taxon>Batrachia</taxon>
        <taxon>Caudata</taxon>
        <taxon>Salamandroidea</taxon>
        <taxon>Salamandridae</taxon>
        <taxon>Pleurodelinae</taxon>
        <taxon>Pleurodeles</taxon>
    </lineage>
</organism>
<dbReference type="PROSITE" id="PS50878">
    <property type="entry name" value="RT_POL"/>
    <property type="match status" value="1"/>
</dbReference>
<dbReference type="PANTHER" id="PTHR31635:SF196">
    <property type="entry name" value="REVERSE TRANSCRIPTASE DOMAIN-CONTAINING PROTEIN-RELATED"/>
    <property type="match status" value="1"/>
</dbReference>
<accession>A0AAV7WIR9</accession>
<protein>
    <recommendedName>
        <fullName evidence="2">Reverse transcriptase domain-containing protein</fullName>
    </recommendedName>
</protein>
<feature type="chain" id="PRO_5043956019" description="Reverse transcriptase domain-containing protein" evidence="1">
    <location>
        <begin position="21"/>
        <end position="100"/>
    </location>
</feature>
<evidence type="ECO:0000313" key="3">
    <source>
        <dbReference type="EMBL" id="KAJ1213208.1"/>
    </source>
</evidence>
<reference evidence="3" key="1">
    <citation type="journal article" date="2022" name="bioRxiv">
        <title>Sequencing and chromosome-scale assembly of the giantPleurodeles waltlgenome.</title>
        <authorList>
            <person name="Brown T."/>
            <person name="Elewa A."/>
            <person name="Iarovenko S."/>
            <person name="Subramanian E."/>
            <person name="Araus A.J."/>
            <person name="Petzold A."/>
            <person name="Susuki M."/>
            <person name="Suzuki K.-i.T."/>
            <person name="Hayashi T."/>
            <person name="Toyoda A."/>
            <person name="Oliveira C."/>
            <person name="Osipova E."/>
            <person name="Leigh N.D."/>
            <person name="Simon A."/>
            <person name="Yun M.H."/>
        </authorList>
    </citation>
    <scope>NUCLEOTIDE SEQUENCE</scope>
    <source>
        <strain evidence="3">20211129_DDA</strain>
        <tissue evidence="3">Liver</tissue>
    </source>
</reference>
<feature type="signal peptide" evidence="1">
    <location>
        <begin position="1"/>
        <end position="20"/>
    </location>
</feature>
<dbReference type="EMBL" id="JANPWB010000001">
    <property type="protein sequence ID" value="KAJ1213208.1"/>
    <property type="molecule type" value="Genomic_DNA"/>
</dbReference>
<keyword evidence="4" id="KW-1185">Reference proteome</keyword>
<dbReference type="InterPro" id="IPR000477">
    <property type="entry name" value="RT_dom"/>
</dbReference>
<gene>
    <name evidence="3" type="ORF">NDU88_000847</name>
</gene>
<evidence type="ECO:0000259" key="2">
    <source>
        <dbReference type="PROSITE" id="PS50878"/>
    </source>
</evidence>
<name>A0AAV7WIR9_PLEWA</name>
<dbReference type="PANTHER" id="PTHR31635">
    <property type="entry name" value="REVERSE TRANSCRIPTASE DOMAIN-CONTAINING PROTEIN-RELATED"/>
    <property type="match status" value="1"/>
</dbReference>
<dbReference type="Proteomes" id="UP001066276">
    <property type="component" value="Chromosome 1_1"/>
</dbReference>
<proteinExistence type="predicted"/>
<evidence type="ECO:0000256" key="1">
    <source>
        <dbReference type="SAM" id="SignalP"/>
    </source>
</evidence>
<sequence length="100" mass="10588">MRQGCSLSPLLFALAMELLAKLIREDPLVEGWSWPIGGVDRIALYADDVLLFLAKPASSGPRVMHLLELFAEASGRMLNPGKIALDPGGVASGAKMAVAL</sequence>
<feature type="domain" description="Reverse transcriptase" evidence="2">
    <location>
        <begin position="1"/>
        <end position="96"/>
    </location>
</feature>
<dbReference type="AlphaFoldDB" id="A0AAV7WIR9"/>
<keyword evidence="1" id="KW-0732">Signal</keyword>